<dbReference type="PROSITE" id="PS51473">
    <property type="entry name" value="GNK2"/>
    <property type="match status" value="2"/>
</dbReference>
<dbReference type="EMBL" id="JAVIJP010000007">
    <property type="protein sequence ID" value="KAL3649271.1"/>
    <property type="molecule type" value="Genomic_DNA"/>
</dbReference>
<evidence type="ECO:0000256" key="3">
    <source>
        <dbReference type="ARBA" id="ARBA00022729"/>
    </source>
</evidence>
<dbReference type="InterPro" id="IPR002902">
    <property type="entry name" value="GNK2"/>
</dbReference>
<accession>A0ABD3E866</accession>
<dbReference type="AlphaFoldDB" id="A0ABD3E866"/>
<evidence type="ECO:0000256" key="6">
    <source>
        <dbReference type="SAM" id="SignalP"/>
    </source>
</evidence>
<dbReference type="PANTHER" id="PTHR32411">
    <property type="entry name" value="CYSTEINE-RICH REPEAT SECRETORY PROTEIN 38-RELATED"/>
    <property type="match status" value="1"/>
</dbReference>
<proteinExistence type="inferred from homology"/>
<dbReference type="Proteomes" id="UP001632038">
    <property type="component" value="Unassembled WGS sequence"/>
</dbReference>
<sequence>MKSKNLHLLIPLLLLFTTSSESADPAAHSCGNNNASAQISKNINNLLPTLASSTIQYGFVKTSNDENGTHIYGLAQCRVDVAQDECTSCIRDAAKTVNDNNHCPNQTDAEIWYDSCFLRYSTNNFFGSVDMTGWYVYSVENVTGINGFNETLGKLMRSLSKEAVKAGRKGLGKGMRKLSSLITLYGLVQCTRDLSDLGCKQCLERGIDFPTFCGGRKGCRVLFGSCYVRFELYPFFDPLDSVRRAGGE</sequence>
<dbReference type="Gene3D" id="3.30.430.20">
    <property type="entry name" value="Gnk2 domain, C-X8-C-X2-C motif"/>
    <property type="match status" value="2"/>
</dbReference>
<evidence type="ECO:0000256" key="5">
    <source>
        <dbReference type="ARBA" id="ARBA00038515"/>
    </source>
</evidence>
<gene>
    <name evidence="8" type="ORF">CASFOL_005674</name>
</gene>
<keyword evidence="2" id="KW-0964">Secreted</keyword>
<comment type="similarity">
    <text evidence="5">Belongs to the cysteine-rich repeat secretory protein family.</text>
</comment>
<protein>
    <recommendedName>
        <fullName evidence="7">Gnk2-homologous domain-containing protein</fullName>
    </recommendedName>
</protein>
<name>A0ABD3E866_9LAMI</name>
<dbReference type="InterPro" id="IPR050581">
    <property type="entry name" value="CRR_secretory_protein"/>
</dbReference>
<keyword evidence="3 6" id="KW-0732">Signal</keyword>
<keyword evidence="9" id="KW-1185">Reference proteome</keyword>
<dbReference type="InterPro" id="IPR038408">
    <property type="entry name" value="GNK2_sf"/>
</dbReference>
<organism evidence="8 9">
    <name type="scientific">Castilleja foliolosa</name>
    <dbReference type="NCBI Taxonomy" id="1961234"/>
    <lineage>
        <taxon>Eukaryota</taxon>
        <taxon>Viridiplantae</taxon>
        <taxon>Streptophyta</taxon>
        <taxon>Embryophyta</taxon>
        <taxon>Tracheophyta</taxon>
        <taxon>Spermatophyta</taxon>
        <taxon>Magnoliopsida</taxon>
        <taxon>eudicotyledons</taxon>
        <taxon>Gunneridae</taxon>
        <taxon>Pentapetalae</taxon>
        <taxon>asterids</taxon>
        <taxon>lamiids</taxon>
        <taxon>Lamiales</taxon>
        <taxon>Orobanchaceae</taxon>
        <taxon>Pedicularideae</taxon>
        <taxon>Castillejinae</taxon>
        <taxon>Castilleja</taxon>
    </lineage>
</organism>
<dbReference type="Pfam" id="PF01657">
    <property type="entry name" value="Stress-antifung"/>
    <property type="match status" value="2"/>
</dbReference>
<feature type="signal peptide" evidence="6">
    <location>
        <begin position="1"/>
        <end position="22"/>
    </location>
</feature>
<comment type="caution">
    <text evidence="8">The sequence shown here is derived from an EMBL/GenBank/DDBJ whole genome shotgun (WGS) entry which is preliminary data.</text>
</comment>
<reference evidence="9" key="1">
    <citation type="journal article" date="2024" name="IScience">
        <title>Strigolactones Initiate the Formation of Haustorium-like Structures in Castilleja.</title>
        <authorList>
            <person name="Buerger M."/>
            <person name="Peterson D."/>
            <person name="Chory J."/>
        </authorList>
    </citation>
    <scope>NUCLEOTIDE SEQUENCE [LARGE SCALE GENOMIC DNA]</scope>
</reference>
<keyword evidence="4" id="KW-0677">Repeat</keyword>
<evidence type="ECO:0000313" key="9">
    <source>
        <dbReference type="Proteomes" id="UP001632038"/>
    </source>
</evidence>
<evidence type="ECO:0000256" key="1">
    <source>
        <dbReference type="ARBA" id="ARBA00004613"/>
    </source>
</evidence>
<comment type="subcellular location">
    <subcellularLocation>
        <location evidence="1">Secreted</location>
    </subcellularLocation>
</comment>
<dbReference type="GO" id="GO:0005576">
    <property type="term" value="C:extracellular region"/>
    <property type="evidence" value="ECO:0007669"/>
    <property type="project" value="UniProtKB-SubCell"/>
</dbReference>
<evidence type="ECO:0000256" key="2">
    <source>
        <dbReference type="ARBA" id="ARBA00022525"/>
    </source>
</evidence>
<dbReference type="CDD" id="cd23509">
    <property type="entry name" value="Gnk2-like"/>
    <property type="match status" value="2"/>
</dbReference>
<dbReference type="PANTHER" id="PTHR32411:SF55">
    <property type="entry name" value="CYSTEINE-RICH REPEAT SECRETORY PROTEIN 55"/>
    <property type="match status" value="1"/>
</dbReference>
<feature type="domain" description="Gnk2-homologous" evidence="7">
    <location>
        <begin position="130"/>
        <end position="235"/>
    </location>
</feature>
<feature type="chain" id="PRO_5044786480" description="Gnk2-homologous domain-containing protein" evidence="6">
    <location>
        <begin position="23"/>
        <end position="248"/>
    </location>
</feature>
<feature type="domain" description="Gnk2-homologous" evidence="7">
    <location>
        <begin position="21"/>
        <end position="125"/>
    </location>
</feature>
<evidence type="ECO:0000313" key="8">
    <source>
        <dbReference type="EMBL" id="KAL3649271.1"/>
    </source>
</evidence>
<evidence type="ECO:0000259" key="7">
    <source>
        <dbReference type="PROSITE" id="PS51473"/>
    </source>
</evidence>
<evidence type="ECO:0000256" key="4">
    <source>
        <dbReference type="ARBA" id="ARBA00022737"/>
    </source>
</evidence>